<organism evidence="1">
    <name type="scientific">Rhizophora mucronata</name>
    <name type="common">Asiatic mangrove</name>
    <dbReference type="NCBI Taxonomy" id="61149"/>
    <lineage>
        <taxon>Eukaryota</taxon>
        <taxon>Viridiplantae</taxon>
        <taxon>Streptophyta</taxon>
        <taxon>Embryophyta</taxon>
        <taxon>Tracheophyta</taxon>
        <taxon>Spermatophyta</taxon>
        <taxon>Magnoliopsida</taxon>
        <taxon>eudicotyledons</taxon>
        <taxon>Gunneridae</taxon>
        <taxon>Pentapetalae</taxon>
        <taxon>rosids</taxon>
        <taxon>fabids</taxon>
        <taxon>Malpighiales</taxon>
        <taxon>Rhizophoraceae</taxon>
        <taxon>Rhizophora</taxon>
    </lineage>
</organism>
<sequence>MVYFVTSMGTHALAAHQAMIQTASLFAVCSEPLSQTAQSFMPELIYGVKRSLSKEFLMW</sequence>
<proteinExistence type="predicted"/>
<dbReference type="AlphaFoldDB" id="A0A2P2L1U8"/>
<reference evidence="1" key="1">
    <citation type="submission" date="2018-02" db="EMBL/GenBank/DDBJ databases">
        <title>Rhizophora mucronata_Transcriptome.</title>
        <authorList>
            <person name="Meera S.P."/>
            <person name="Sreeshan A."/>
            <person name="Augustine A."/>
        </authorList>
    </citation>
    <scope>NUCLEOTIDE SEQUENCE</scope>
    <source>
        <tissue evidence="1">Leaf</tissue>
    </source>
</reference>
<evidence type="ECO:0000313" key="1">
    <source>
        <dbReference type="EMBL" id="MBX11960.1"/>
    </source>
</evidence>
<protein>
    <submittedName>
        <fullName evidence="1">Uncharacterized protein MANES_11G091900</fullName>
    </submittedName>
</protein>
<dbReference type="EMBL" id="GGEC01031476">
    <property type="protein sequence ID" value="MBX11960.1"/>
    <property type="molecule type" value="Transcribed_RNA"/>
</dbReference>
<accession>A0A2P2L1U8</accession>
<name>A0A2P2L1U8_RHIMU</name>